<feature type="transmembrane region" description="Helical" evidence="1">
    <location>
        <begin position="32"/>
        <end position="51"/>
    </location>
</feature>
<feature type="transmembrane region" description="Helical" evidence="1">
    <location>
        <begin position="7"/>
        <end position="26"/>
    </location>
</feature>
<keyword evidence="1" id="KW-0472">Membrane</keyword>
<dbReference type="EMBL" id="JARQDV010000003">
    <property type="protein sequence ID" value="MDT2964407.1"/>
    <property type="molecule type" value="Genomic_DNA"/>
</dbReference>
<organism evidence="2 5">
    <name type="scientific">Enterococcus casseliflavus</name>
    <name type="common">Enterococcus flavescens</name>
    <dbReference type="NCBI Taxonomy" id="37734"/>
    <lineage>
        <taxon>Bacteria</taxon>
        <taxon>Bacillati</taxon>
        <taxon>Bacillota</taxon>
        <taxon>Bacilli</taxon>
        <taxon>Lactobacillales</taxon>
        <taxon>Enterococcaceae</taxon>
        <taxon>Enterococcus</taxon>
    </lineage>
</organism>
<evidence type="ECO:0000313" key="3">
    <source>
        <dbReference type="EMBL" id="MDT2982692.1"/>
    </source>
</evidence>
<comment type="caution">
    <text evidence="2">The sequence shown here is derived from an EMBL/GenBank/DDBJ whole genome shotgun (WGS) entry which is preliminary data.</text>
</comment>
<dbReference type="RefSeq" id="WP_005231922.1">
    <property type="nucleotide sequence ID" value="NZ_BAAAXK010000011.1"/>
</dbReference>
<keyword evidence="1" id="KW-1133">Transmembrane helix</keyword>
<dbReference type="Proteomes" id="UP001253851">
    <property type="component" value="Unassembled WGS sequence"/>
</dbReference>
<protein>
    <submittedName>
        <fullName evidence="2">Uncharacterized protein</fullName>
    </submittedName>
</protein>
<dbReference type="Proteomes" id="UP001268896">
    <property type="component" value="Unassembled WGS sequence"/>
</dbReference>
<dbReference type="EMBL" id="JARQDZ010000003">
    <property type="protein sequence ID" value="MDT2982692.1"/>
    <property type="molecule type" value="Genomic_DNA"/>
</dbReference>
<sequence>MGKRLGYSLLATALYLVVSNIGNLVFGINRSFSWTTTLWEAFFFFIFVFLFQQFRKK</sequence>
<proteinExistence type="predicted"/>
<accession>A0AAQ1KJM2</accession>
<name>A0AAQ1KJM2_ENTCA</name>
<evidence type="ECO:0000256" key="1">
    <source>
        <dbReference type="SAM" id="Phobius"/>
    </source>
</evidence>
<evidence type="ECO:0000313" key="4">
    <source>
        <dbReference type="Proteomes" id="UP001253851"/>
    </source>
</evidence>
<reference evidence="2 4" key="1">
    <citation type="submission" date="2023-03" db="EMBL/GenBank/DDBJ databases">
        <authorList>
            <person name="Shen W."/>
            <person name="Cai J."/>
        </authorList>
    </citation>
    <scope>NUCLEOTIDE SEQUENCE</scope>
    <source>
        <strain evidence="3 4">B516</strain>
        <strain evidence="2">K72-2</strain>
    </source>
</reference>
<dbReference type="AlphaFoldDB" id="A0AAQ1KJM2"/>
<evidence type="ECO:0000313" key="2">
    <source>
        <dbReference type="EMBL" id="MDT2964407.1"/>
    </source>
</evidence>
<gene>
    <name evidence="2" type="ORF">P7I32_07275</name>
    <name evidence="3" type="ORF">P7I34_08470</name>
</gene>
<dbReference type="GeneID" id="83459045"/>
<evidence type="ECO:0000313" key="5">
    <source>
        <dbReference type="Proteomes" id="UP001268896"/>
    </source>
</evidence>
<keyword evidence="1" id="KW-0812">Transmembrane</keyword>